<evidence type="ECO:0000313" key="2">
    <source>
        <dbReference type="Proteomes" id="UP000027222"/>
    </source>
</evidence>
<organism evidence="1 2">
    <name type="scientific">Galerina marginata (strain CBS 339.88)</name>
    <dbReference type="NCBI Taxonomy" id="685588"/>
    <lineage>
        <taxon>Eukaryota</taxon>
        <taxon>Fungi</taxon>
        <taxon>Dikarya</taxon>
        <taxon>Basidiomycota</taxon>
        <taxon>Agaricomycotina</taxon>
        <taxon>Agaricomycetes</taxon>
        <taxon>Agaricomycetidae</taxon>
        <taxon>Agaricales</taxon>
        <taxon>Agaricineae</taxon>
        <taxon>Strophariaceae</taxon>
        <taxon>Galerina</taxon>
    </lineage>
</organism>
<dbReference type="InterPro" id="IPR032675">
    <property type="entry name" value="LRR_dom_sf"/>
</dbReference>
<dbReference type="Gene3D" id="3.80.10.10">
    <property type="entry name" value="Ribonuclease Inhibitor"/>
    <property type="match status" value="1"/>
</dbReference>
<name>A0A067TAL8_GALM3</name>
<dbReference type="AlphaFoldDB" id="A0A067TAL8"/>
<protein>
    <recommendedName>
        <fullName evidence="3">F-box domain-containing protein</fullName>
    </recommendedName>
</protein>
<accession>A0A067TAL8</accession>
<gene>
    <name evidence="1" type="ORF">GALMADRAFT_247234</name>
</gene>
<evidence type="ECO:0000313" key="1">
    <source>
        <dbReference type="EMBL" id="KDR76018.1"/>
    </source>
</evidence>
<sequence length="501" mass="56681">MVDVPPEIWHYVSRFVPDEQLCMLLGVNSVFLDIGMDIRWREVSIGTRNTTNAMRILKRLSDPYVANRMHKLSLHLTHVKGHSTHGSQENANDFKHLKQQFNLTINRVFNFLRGDNHEAEALSHNPKRPRPTFSNVIDGIIDATPLFVNVRDLTIDSWDLPPSYDLKSLFASFWKSPFGPNLRALSLGGNMEGYRIFIQSNPSLKHLKDLRLEFTNNLFRVDLEEDAGILVDIVAPFVNSLSSHLETLRIWSWASLDLSVFFKSLAVLPMLHGLNVRMPFNKALRDDPSGLKDLISNCSATLQKLDLRLNPSGLPVNPVLEEPLSQWLTDCVADERCFAQLRSLDIYPTTMTAGVDVLLACIRRAADTLTHLTVRDRYLQPPEVEQVVNVVAKCTGLTYLKLNIWRLDVALLDLLAAKVPGVRHLWLSVGEVLSNANNENGGLGHAFLQDLNQRSYTNWKLKDISIWQGGSEMDRDTMLALARTIPSVNSFFEQGHMDLTQ</sequence>
<keyword evidence="2" id="KW-1185">Reference proteome</keyword>
<dbReference type="Proteomes" id="UP000027222">
    <property type="component" value="Unassembled WGS sequence"/>
</dbReference>
<evidence type="ECO:0008006" key="3">
    <source>
        <dbReference type="Google" id="ProtNLM"/>
    </source>
</evidence>
<proteinExistence type="predicted"/>
<dbReference type="OrthoDB" id="3071584at2759"/>
<dbReference type="EMBL" id="KL142379">
    <property type="protein sequence ID" value="KDR76018.1"/>
    <property type="molecule type" value="Genomic_DNA"/>
</dbReference>
<dbReference type="HOGENOM" id="CLU_028894_1_0_1"/>
<dbReference type="SUPFAM" id="SSF52047">
    <property type="entry name" value="RNI-like"/>
    <property type="match status" value="1"/>
</dbReference>
<reference evidence="2" key="1">
    <citation type="journal article" date="2014" name="Proc. Natl. Acad. Sci. U.S.A.">
        <title>Extensive sampling of basidiomycete genomes demonstrates inadequacy of the white-rot/brown-rot paradigm for wood decay fungi.</title>
        <authorList>
            <person name="Riley R."/>
            <person name="Salamov A.A."/>
            <person name="Brown D.W."/>
            <person name="Nagy L.G."/>
            <person name="Floudas D."/>
            <person name="Held B.W."/>
            <person name="Levasseur A."/>
            <person name="Lombard V."/>
            <person name="Morin E."/>
            <person name="Otillar R."/>
            <person name="Lindquist E.A."/>
            <person name="Sun H."/>
            <person name="LaButti K.M."/>
            <person name="Schmutz J."/>
            <person name="Jabbour D."/>
            <person name="Luo H."/>
            <person name="Baker S.E."/>
            <person name="Pisabarro A.G."/>
            <person name="Walton J.D."/>
            <person name="Blanchette R.A."/>
            <person name="Henrissat B."/>
            <person name="Martin F."/>
            <person name="Cullen D."/>
            <person name="Hibbett D.S."/>
            <person name="Grigoriev I.V."/>
        </authorList>
    </citation>
    <scope>NUCLEOTIDE SEQUENCE [LARGE SCALE GENOMIC DNA]</scope>
    <source>
        <strain evidence="2">CBS 339.88</strain>
    </source>
</reference>